<dbReference type="EMBL" id="JAZGQO010000011">
    <property type="protein sequence ID" value="KAK6174206.1"/>
    <property type="molecule type" value="Genomic_DNA"/>
</dbReference>
<organism evidence="5 6">
    <name type="scientific">Patella caerulea</name>
    <name type="common">Rayed Mediterranean limpet</name>
    <dbReference type="NCBI Taxonomy" id="87958"/>
    <lineage>
        <taxon>Eukaryota</taxon>
        <taxon>Metazoa</taxon>
        <taxon>Spiralia</taxon>
        <taxon>Lophotrochozoa</taxon>
        <taxon>Mollusca</taxon>
        <taxon>Gastropoda</taxon>
        <taxon>Patellogastropoda</taxon>
        <taxon>Patelloidea</taxon>
        <taxon>Patellidae</taxon>
        <taxon>Patella</taxon>
    </lineage>
</organism>
<evidence type="ECO:0000313" key="6">
    <source>
        <dbReference type="Proteomes" id="UP001347796"/>
    </source>
</evidence>
<dbReference type="Proteomes" id="UP001347796">
    <property type="component" value="Unassembled WGS sequence"/>
</dbReference>
<dbReference type="SMART" id="SM00042">
    <property type="entry name" value="CUB"/>
    <property type="match status" value="1"/>
</dbReference>
<dbReference type="SUPFAM" id="SSF49854">
    <property type="entry name" value="Spermadhesin, CUB domain"/>
    <property type="match status" value="2"/>
</dbReference>
<dbReference type="AlphaFoldDB" id="A0AAN8PM30"/>
<sequence>MYVTWVISGIPDKYILLQFEDVFEMEDYSVNSCGSVTENSVPYVCHDYIQIITKDINVQYCGGAPPSPITAQEGSDVLIVFGSKSLCSYRGFKLNYTHIDTSFPTNPIASMNYPNNYNNNMYVTWFISGIPDKYILLQFEDVFEIEDTSVLSCGTVTDNSVSNACHDYIQIITGNIYVRYCGGALPSPITLQKGSDVLIVFRADDSCRNYRGFKLNYTHIGTIRNI</sequence>
<evidence type="ECO:0000256" key="2">
    <source>
        <dbReference type="ARBA" id="ARBA00023157"/>
    </source>
</evidence>
<dbReference type="InterPro" id="IPR035914">
    <property type="entry name" value="Sperma_CUB_dom_sf"/>
</dbReference>
<dbReference type="Pfam" id="PF00431">
    <property type="entry name" value="CUB"/>
    <property type="match status" value="1"/>
</dbReference>
<feature type="domain" description="CUB" evidence="4">
    <location>
        <begin position="1"/>
        <end position="85"/>
    </location>
</feature>
<evidence type="ECO:0000259" key="4">
    <source>
        <dbReference type="PROSITE" id="PS01180"/>
    </source>
</evidence>
<accession>A0AAN8PM30</accession>
<gene>
    <name evidence="5" type="ORF">SNE40_017525</name>
</gene>
<keyword evidence="2" id="KW-1015">Disulfide bond</keyword>
<dbReference type="PANTHER" id="PTHR24251">
    <property type="entry name" value="OVOCHYMASE-RELATED"/>
    <property type="match status" value="1"/>
</dbReference>
<evidence type="ECO:0000313" key="5">
    <source>
        <dbReference type="EMBL" id="KAK6174206.1"/>
    </source>
</evidence>
<evidence type="ECO:0000256" key="1">
    <source>
        <dbReference type="ARBA" id="ARBA00022737"/>
    </source>
</evidence>
<feature type="domain" description="CUB" evidence="4">
    <location>
        <begin position="87"/>
        <end position="220"/>
    </location>
</feature>
<dbReference type="Gene3D" id="2.60.120.290">
    <property type="entry name" value="Spermadhesin, CUB domain"/>
    <property type="match status" value="2"/>
</dbReference>
<keyword evidence="6" id="KW-1185">Reference proteome</keyword>
<proteinExistence type="predicted"/>
<protein>
    <recommendedName>
        <fullName evidence="4">CUB domain-containing protein</fullName>
    </recommendedName>
</protein>
<comment type="caution">
    <text evidence="5">The sequence shown here is derived from an EMBL/GenBank/DDBJ whole genome shotgun (WGS) entry which is preliminary data.</text>
</comment>
<comment type="caution">
    <text evidence="3">Lacks conserved residue(s) required for the propagation of feature annotation.</text>
</comment>
<dbReference type="PANTHER" id="PTHR24251:SF50">
    <property type="entry name" value="ATTRACTIN-LIKE 1A"/>
    <property type="match status" value="1"/>
</dbReference>
<evidence type="ECO:0000256" key="3">
    <source>
        <dbReference type="PROSITE-ProRule" id="PRU00059"/>
    </source>
</evidence>
<dbReference type="PROSITE" id="PS01180">
    <property type="entry name" value="CUB"/>
    <property type="match status" value="2"/>
</dbReference>
<dbReference type="InterPro" id="IPR000859">
    <property type="entry name" value="CUB_dom"/>
</dbReference>
<keyword evidence="1" id="KW-0677">Repeat</keyword>
<name>A0AAN8PM30_PATCE</name>
<reference evidence="5 6" key="1">
    <citation type="submission" date="2024-01" db="EMBL/GenBank/DDBJ databases">
        <title>The genome of the rayed Mediterranean limpet Patella caerulea (Linnaeus, 1758).</title>
        <authorList>
            <person name="Anh-Thu Weber A."/>
            <person name="Halstead-Nussloch G."/>
        </authorList>
    </citation>
    <scope>NUCLEOTIDE SEQUENCE [LARGE SCALE GENOMIC DNA]</scope>
    <source>
        <strain evidence="5">AATW-2023a</strain>
        <tissue evidence="5">Whole specimen</tissue>
    </source>
</reference>